<feature type="compositionally biased region" description="Basic and acidic residues" evidence="1">
    <location>
        <begin position="193"/>
        <end position="207"/>
    </location>
</feature>
<evidence type="ECO:0000256" key="2">
    <source>
        <dbReference type="SAM" id="Phobius"/>
    </source>
</evidence>
<feature type="compositionally biased region" description="Basic and acidic residues" evidence="1">
    <location>
        <begin position="393"/>
        <end position="409"/>
    </location>
</feature>
<organism evidence="3">
    <name type="scientific">Toxoplasma gondii (strain ATCC 50861 / VEG)</name>
    <dbReference type="NCBI Taxonomy" id="432359"/>
    <lineage>
        <taxon>Eukaryota</taxon>
        <taxon>Sar</taxon>
        <taxon>Alveolata</taxon>
        <taxon>Apicomplexa</taxon>
        <taxon>Conoidasida</taxon>
        <taxon>Coccidia</taxon>
        <taxon>Eucoccidiorida</taxon>
        <taxon>Eimeriorina</taxon>
        <taxon>Sarcocystidae</taxon>
        <taxon>Toxoplasma</taxon>
    </lineage>
</organism>
<feature type="compositionally biased region" description="Low complexity" evidence="1">
    <location>
        <begin position="412"/>
        <end position="424"/>
    </location>
</feature>
<sequence length="590" mass="65255">MAAHHADHRPLQLSAARTSEQHFAESTSEITLLETDKSFQCSHLSHRNVPQPSIETKNEQKAQVKRQQKPSFSSLLICCVAVILILLAAGAAAFAVVVLDFYSFAQHGNPLQFTDIRFIQPLRIASSPVREHLEVLLESLQVNVKGSNPMLLPLEIEISDLSLFFRPSPKAYSVAHTEVKRRESTSGETTNPPERKVHERTPHEQTARNRTASFPWANHHPGFEATVAFVPSTVPGSAEEPTIFPPELYRRRRRLAGESFISRHHGLFESATETQKPTGPPKERRLSSEFHNWSDEDALGHLFMQEGDGLPHELWTAHSYVPGRQLHPSRVNGVAIDRGAREILVTETPQTGWKVQGWEPGDELLENPLLVQDILDALSPGRSVADVPSRLQRGSDRHGKPGSHIRTEELQSGDVSGNSGNSDSAPPAASRGPFPSYLQFANATACPPRTESEDVAGASHGLCPEWHGIGQVQQKSDMVSGDRQTTVVYTIRPRSSIQLPLEVSKQEIWHPNTDNMTIALEIMVACLSEGFAQFQLRTSKPKLTMASGLVSVEIDAVHSEPIFMPCEYTQEVQLAARGRSEVKGEIVQNL</sequence>
<evidence type="ECO:0000313" key="3">
    <source>
        <dbReference type="EMBL" id="CEL72842.1"/>
    </source>
</evidence>
<keyword evidence="2" id="KW-0472">Membrane</keyword>
<protein>
    <recommendedName>
        <fullName evidence="4">Transmembrane protein</fullName>
    </recommendedName>
</protein>
<name>A0A0F7UUX7_TOXGV</name>
<feature type="region of interest" description="Disordered" evidence="1">
    <location>
        <begin position="177"/>
        <end position="208"/>
    </location>
</feature>
<feature type="region of interest" description="Disordered" evidence="1">
    <location>
        <begin position="385"/>
        <end position="434"/>
    </location>
</feature>
<dbReference type="EMBL" id="LN714494">
    <property type="protein sequence ID" value="CEL72842.1"/>
    <property type="molecule type" value="Genomic_DNA"/>
</dbReference>
<keyword evidence="2" id="KW-0812">Transmembrane</keyword>
<keyword evidence="2" id="KW-1133">Transmembrane helix</keyword>
<evidence type="ECO:0000256" key="1">
    <source>
        <dbReference type="SAM" id="MobiDB-lite"/>
    </source>
</evidence>
<evidence type="ECO:0008006" key="4">
    <source>
        <dbReference type="Google" id="ProtNLM"/>
    </source>
</evidence>
<reference evidence="3" key="1">
    <citation type="journal article" date="2015" name="PLoS ONE">
        <title>Comprehensive Evaluation of Toxoplasma gondii VEG and Neospora caninum LIV Genomes with Tachyzoite Stage Transcriptome and Proteome Defines Novel Transcript Features.</title>
        <authorList>
            <person name="Ramaprasad A."/>
            <person name="Mourier T."/>
            <person name="Naeem R."/>
            <person name="Malas T.B."/>
            <person name="Moussa E."/>
            <person name="Panigrahi A."/>
            <person name="Vermont S.J."/>
            <person name="Otto T.D."/>
            <person name="Wastling J."/>
            <person name="Pain A."/>
        </authorList>
    </citation>
    <scope>NUCLEOTIDE SEQUENCE</scope>
    <source>
        <strain evidence="3">VEG</strain>
    </source>
</reference>
<proteinExistence type="predicted"/>
<feature type="region of interest" description="Disordered" evidence="1">
    <location>
        <begin position="267"/>
        <end position="286"/>
    </location>
</feature>
<feature type="transmembrane region" description="Helical" evidence="2">
    <location>
        <begin position="75"/>
        <end position="102"/>
    </location>
</feature>
<accession>A0A0F7UUX7</accession>
<gene>
    <name evidence="3" type="ORF">BN1205_034550</name>
</gene>
<dbReference type="AlphaFoldDB" id="A0A0F7UUX7"/>